<feature type="transmembrane region" description="Helical" evidence="7">
    <location>
        <begin position="281"/>
        <end position="298"/>
    </location>
</feature>
<evidence type="ECO:0000256" key="6">
    <source>
        <dbReference type="ARBA" id="ARBA00023136"/>
    </source>
</evidence>
<reference evidence="10" key="1">
    <citation type="journal article" date="2019" name="Int. J. Syst. Evol. Microbiol.">
        <title>The Global Catalogue of Microorganisms (GCM) 10K type strain sequencing project: providing services to taxonomists for standard genome sequencing and annotation.</title>
        <authorList>
            <consortium name="The Broad Institute Genomics Platform"/>
            <consortium name="The Broad Institute Genome Sequencing Center for Infectious Disease"/>
            <person name="Wu L."/>
            <person name="Ma J."/>
        </authorList>
    </citation>
    <scope>NUCLEOTIDE SEQUENCE [LARGE SCALE GENOMIC DNA]</scope>
    <source>
        <strain evidence="10">CAIM 431</strain>
    </source>
</reference>
<organism evidence="9 10">
    <name type="scientific">Luteococcus peritonei</name>
    <dbReference type="NCBI Taxonomy" id="88874"/>
    <lineage>
        <taxon>Bacteria</taxon>
        <taxon>Bacillati</taxon>
        <taxon>Actinomycetota</taxon>
        <taxon>Actinomycetes</taxon>
        <taxon>Propionibacteriales</taxon>
        <taxon>Propionibacteriaceae</taxon>
        <taxon>Luteococcus</taxon>
    </lineage>
</organism>
<dbReference type="PROSITE" id="PS00216">
    <property type="entry name" value="SUGAR_TRANSPORT_1"/>
    <property type="match status" value="1"/>
</dbReference>
<feature type="transmembrane region" description="Helical" evidence="7">
    <location>
        <begin position="152"/>
        <end position="175"/>
    </location>
</feature>
<feature type="transmembrane region" description="Helical" evidence="7">
    <location>
        <begin position="401"/>
        <end position="419"/>
    </location>
</feature>
<feature type="transmembrane region" description="Helical" evidence="7">
    <location>
        <begin position="14"/>
        <end position="35"/>
    </location>
</feature>
<proteinExistence type="predicted"/>
<keyword evidence="5 7" id="KW-1133">Transmembrane helix</keyword>
<accession>A0ABW4RSN8</accession>
<dbReference type="PANTHER" id="PTHR43045:SF1">
    <property type="entry name" value="SHIKIMATE TRANSPORTER"/>
    <property type="match status" value="1"/>
</dbReference>
<dbReference type="InterPro" id="IPR011701">
    <property type="entry name" value="MFS"/>
</dbReference>
<feature type="transmembrane region" description="Helical" evidence="7">
    <location>
        <begin position="305"/>
        <end position="325"/>
    </location>
</feature>
<protein>
    <submittedName>
        <fullName evidence="9">MFS transporter</fullName>
    </submittedName>
</protein>
<evidence type="ECO:0000256" key="5">
    <source>
        <dbReference type="ARBA" id="ARBA00022989"/>
    </source>
</evidence>
<dbReference type="Proteomes" id="UP001597326">
    <property type="component" value="Unassembled WGS sequence"/>
</dbReference>
<feature type="transmembrane region" description="Helical" evidence="7">
    <location>
        <begin position="187"/>
        <end position="206"/>
    </location>
</feature>
<keyword evidence="3" id="KW-1003">Cell membrane</keyword>
<dbReference type="InterPro" id="IPR036259">
    <property type="entry name" value="MFS_trans_sf"/>
</dbReference>
<dbReference type="PANTHER" id="PTHR43045">
    <property type="entry name" value="SHIKIMATE TRANSPORTER"/>
    <property type="match status" value="1"/>
</dbReference>
<dbReference type="Gene3D" id="1.20.1250.20">
    <property type="entry name" value="MFS general substrate transporter like domains"/>
    <property type="match status" value="2"/>
</dbReference>
<feature type="transmembrane region" description="Helical" evidence="7">
    <location>
        <begin position="117"/>
        <end position="140"/>
    </location>
</feature>
<dbReference type="RefSeq" id="WP_343871746.1">
    <property type="nucleotide sequence ID" value="NZ_BAAAIX010000001.1"/>
</dbReference>
<keyword evidence="6 7" id="KW-0472">Membrane</keyword>
<comment type="subcellular location">
    <subcellularLocation>
        <location evidence="1">Cell membrane</location>
        <topology evidence="1">Multi-pass membrane protein</topology>
    </subcellularLocation>
</comment>
<evidence type="ECO:0000313" key="10">
    <source>
        <dbReference type="Proteomes" id="UP001597326"/>
    </source>
</evidence>
<evidence type="ECO:0000256" key="1">
    <source>
        <dbReference type="ARBA" id="ARBA00004651"/>
    </source>
</evidence>
<gene>
    <name evidence="9" type="ORF">ACFSCS_00560</name>
</gene>
<dbReference type="InterPro" id="IPR020846">
    <property type="entry name" value="MFS_dom"/>
</dbReference>
<comment type="caution">
    <text evidence="9">The sequence shown here is derived from an EMBL/GenBank/DDBJ whole genome shotgun (WGS) entry which is preliminary data.</text>
</comment>
<dbReference type="SUPFAM" id="SSF103473">
    <property type="entry name" value="MFS general substrate transporter"/>
    <property type="match status" value="1"/>
</dbReference>
<evidence type="ECO:0000256" key="2">
    <source>
        <dbReference type="ARBA" id="ARBA00022448"/>
    </source>
</evidence>
<sequence>MTTSPMNSPQMRRILFSSFMGSAIEFYDFLLYALATSLVFDKVFFNNLTPGMATVAGFATFAVGYLARPLGGWIFGQFGDTLGRKKMLVITMMMMGLASVGIGLLPDQRSIGVAAPLLLLLLRVLQGIGLGGEIGGAVLVAVEHAPGARRGFAASFANLGGPAGSFLAAFVMGVFSRSLSPEQFLAWGWRIPFLLSIVLLAVGMLVRVRVAETPLFQELQERAEARRTPATEVFTRHWRVLVLGVLAGIAGFATQGILSVWAVQHARQLKVPQAAILDIKAWAPLGMFVVMAFAAWISDKVGRRTVMLSTCLLGAVLALPLLRALDSGTVAGTAVAIIAGQALVQGALFGPYTAFLSELFPTEVRYTGTSLAYQTASTLGAGFTPLLAADLMRRYHSVTPVMLAYLAAFAITATAVLLVREGRHVDLAEV</sequence>
<feature type="domain" description="Major facilitator superfamily (MFS) profile" evidence="8">
    <location>
        <begin position="14"/>
        <end position="424"/>
    </location>
</feature>
<feature type="transmembrane region" description="Helical" evidence="7">
    <location>
        <begin position="240"/>
        <end position="261"/>
    </location>
</feature>
<feature type="transmembrane region" description="Helical" evidence="7">
    <location>
        <begin position="55"/>
        <end position="75"/>
    </location>
</feature>
<keyword evidence="2" id="KW-0813">Transport</keyword>
<feature type="transmembrane region" description="Helical" evidence="7">
    <location>
        <begin position="87"/>
        <end position="105"/>
    </location>
</feature>
<evidence type="ECO:0000256" key="7">
    <source>
        <dbReference type="SAM" id="Phobius"/>
    </source>
</evidence>
<keyword evidence="4 7" id="KW-0812">Transmembrane</keyword>
<evidence type="ECO:0000256" key="4">
    <source>
        <dbReference type="ARBA" id="ARBA00022692"/>
    </source>
</evidence>
<dbReference type="EMBL" id="JBHUFZ010000001">
    <property type="protein sequence ID" value="MFD1888679.1"/>
    <property type="molecule type" value="Genomic_DNA"/>
</dbReference>
<keyword evidence="10" id="KW-1185">Reference proteome</keyword>
<dbReference type="PROSITE" id="PS50850">
    <property type="entry name" value="MFS"/>
    <property type="match status" value="1"/>
</dbReference>
<dbReference type="InterPro" id="IPR005829">
    <property type="entry name" value="Sugar_transporter_CS"/>
</dbReference>
<name>A0ABW4RSN8_9ACTN</name>
<dbReference type="Pfam" id="PF07690">
    <property type="entry name" value="MFS_1"/>
    <property type="match status" value="1"/>
</dbReference>
<evidence type="ECO:0000313" key="9">
    <source>
        <dbReference type="EMBL" id="MFD1888679.1"/>
    </source>
</evidence>
<evidence type="ECO:0000259" key="8">
    <source>
        <dbReference type="PROSITE" id="PS50850"/>
    </source>
</evidence>
<feature type="transmembrane region" description="Helical" evidence="7">
    <location>
        <begin position="331"/>
        <end position="350"/>
    </location>
</feature>
<dbReference type="CDD" id="cd17369">
    <property type="entry name" value="MFS_ShiA_like"/>
    <property type="match status" value="1"/>
</dbReference>
<evidence type="ECO:0000256" key="3">
    <source>
        <dbReference type="ARBA" id="ARBA00022475"/>
    </source>
</evidence>